<keyword evidence="10" id="KW-1185">Reference proteome</keyword>
<name>A0ABP9YUW5_9FUNG</name>
<dbReference type="InterPro" id="IPR013085">
    <property type="entry name" value="U1-CZ_Znf_C2H2"/>
</dbReference>
<reference evidence="9 10" key="1">
    <citation type="submission" date="2024-04" db="EMBL/GenBank/DDBJ databases">
        <title>genome sequences of Mucor flavus KT1a and Helicostylum pulchrum KT1b strains isolated from the surface of a dry-aged beef.</title>
        <authorList>
            <person name="Toyotome T."/>
            <person name="Hosono M."/>
            <person name="Torimaru M."/>
            <person name="Fukuda K."/>
            <person name="Mikami N."/>
        </authorList>
    </citation>
    <scope>NUCLEOTIDE SEQUENCE [LARGE SCALE GENOMIC DNA]</scope>
    <source>
        <strain evidence="9 10">KT1a</strain>
    </source>
</reference>
<feature type="compositionally biased region" description="Basic and acidic residues" evidence="7">
    <location>
        <begin position="264"/>
        <end position="299"/>
    </location>
</feature>
<evidence type="ECO:0000256" key="5">
    <source>
        <dbReference type="ARBA" id="ARBA00023242"/>
    </source>
</evidence>
<evidence type="ECO:0000256" key="2">
    <source>
        <dbReference type="ARBA" id="ARBA00022723"/>
    </source>
</evidence>
<dbReference type="Pfam" id="PF06220">
    <property type="entry name" value="zf-U1"/>
    <property type="match status" value="1"/>
</dbReference>
<proteinExistence type="predicted"/>
<feature type="coiled-coil region" evidence="6">
    <location>
        <begin position="519"/>
        <end position="546"/>
    </location>
</feature>
<feature type="domain" description="Matrin-type" evidence="8">
    <location>
        <begin position="482"/>
        <end position="513"/>
    </location>
</feature>
<dbReference type="InterPro" id="IPR036236">
    <property type="entry name" value="Znf_C2H2_sf"/>
</dbReference>
<dbReference type="InterPro" id="IPR003604">
    <property type="entry name" value="Matrin/U1-like-C_Znf_C2H2"/>
</dbReference>
<keyword evidence="6" id="KW-0175">Coiled coil</keyword>
<feature type="compositionally biased region" description="Low complexity" evidence="7">
    <location>
        <begin position="306"/>
        <end position="326"/>
    </location>
</feature>
<feature type="compositionally biased region" description="Low complexity" evidence="7">
    <location>
        <begin position="192"/>
        <end position="212"/>
    </location>
</feature>
<keyword evidence="5" id="KW-0539">Nucleus</keyword>
<keyword evidence="4" id="KW-0862">Zinc</keyword>
<comment type="caution">
    <text evidence="9">The sequence shown here is derived from an EMBL/GenBank/DDBJ whole genome shotgun (WGS) entry which is preliminary data.</text>
</comment>
<dbReference type="EMBL" id="BAABUK010000008">
    <property type="protein sequence ID" value="GAA5810643.1"/>
    <property type="molecule type" value="Genomic_DNA"/>
</dbReference>
<feature type="compositionally biased region" description="Basic and acidic residues" evidence="7">
    <location>
        <begin position="627"/>
        <end position="646"/>
    </location>
</feature>
<feature type="region of interest" description="Disordered" evidence="7">
    <location>
        <begin position="678"/>
        <end position="700"/>
    </location>
</feature>
<keyword evidence="3" id="KW-0863">Zinc-finger</keyword>
<gene>
    <name evidence="9" type="ORF">MFLAVUS_004066</name>
</gene>
<evidence type="ECO:0000256" key="7">
    <source>
        <dbReference type="SAM" id="MobiDB-lite"/>
    </source>
</evidence>
<accession>A0ABP9YUW5</accession>
<sequence>MTTTIQHKPVLLQQNQQTEDDDVALATYLSGSLRFDHHHQPQPQQQQGQYNKNVAYYHQQQLQQQQQKKQRPRTRVTSNTSSTSSQIQLQKSTSTPIINNNNARPRKQQKQPIPSSSVSSTLSNKTPCIENVRRRSVITLNSERRPSVTSTTSAMSMQSDMSMNTKLSLSKKLRKVFSMNNLKSNNLDTLSERNGSNSSLSSSISAATEPSPLSKGEQQPRMSFRRRSIASLSSLFQKGASANEVQIKPAPIPTPTQSTTPKRNPQEARRHSSGDLRQLVMEDNKKKEKRPELRVDVRKGGLKARSTNNTSNNSSSNSITPDSPNSVISSRSSFTRLPPPQQQRSFVHLPETGLPSPTPSTSSSSKVVRNNTDEDYLSNKKALGLHFGLGLHGSPKLRPASSSTSSLVMETRRIQFCSTIQVHETFAPADYDRRCDTNATCQKLTPIMAMKIKQELNEYKLTDMEVHVESRQADYWVSQQRHWCKYCKKYVANNKPSISLHENGRSHKDQVERFLRGVYSKGRKDIEDAEEVRQELERIERAAAKSMGIAYVPTTTTTRKTTTDYYVDPTVPTIEELRQQALDKSQQTPPAAAEGREEWAVNTEIAKVGEWETVVTQPAFAQTNNDANKDTTTDEKATHDQSAHFQDDDEDEEDLHRFKIKEKELDIPIEQEEETVTFKKRKLGDSAIKSRKKKPLRKKD</sequence>
<comment type="subcellular location">
    <subcellularLocation>
        <location evidence="1">Nucleus</location>
    </subcellularLocation>
</comment>
<feature type="region of interest" description="Disordered" evidence="7">
    <location>
        <begin position="185"/>
        <end position="224"/>
    </location>
</feature>
<dbReference type="SUPFAM" id="SSF57667">
    <property type="entry name" value="beta-beta-alpha zinc fingers"/>
    <property type="match status" value="1"/>
</dbReference>
<evidence type="ECO:0000256" key="4">
    <source>
        <dbReference type="ARBA" id="ARBA00022833"/>
    </source>
</evidence>
<dbReference type="PANTHER" id="PTHR13173">
    <property type="entry name" value="WW DOMAIN BINDING PROTEIN 4"/>
    <property type="match status" value="1"/>
</dbReference>
<feature type="compositionally biased region" description="Low complexity" evidence="7">
    <location>
        <begin position="77"/>
        <end position="95"/>
    </location>
</feature>
<dbReference type="SMART" id="SM00451">
    <property type="entry name" value="ZnF_U1"/>
    <property type="match status" value="1"/>
</dbReference>
<feature type="region of interest" description="Disordered" evidence="7">
    <location>
        <begin position="62"/>
        <end position="161"/>
    </location>
</feature>
<dbReference type="InterPro" id="IPR000690">
    <property type="entry name" value="Matrin/U1-C_Znf_C2H2"/>
</dbReference>
<evidence type="ECO:0000256" key="6">
    <source>
        <dbReference type="SAM" id="Coils"/>
    </source>
</evidence>
<evidence type="ECO:0000259" key="8">
    <source>
        <dbReference type="PROSITE" id="PS50171"/>
    </source>
</evidence>
<feature type="compositionally biased region" description="Basic residues" evidence="7">
    <location>
        <begin position="689"/>
        <end position="700"/>
    </location>
</feature>
<evidence type="ECO:0000256" key="1">
    <source>
        <dbReference type="ARBA" id="ARBA00004123"/>
    </source>
</evidence>
<protein>
    <recommendedName>
        <fullName evidence="8">Matrin-type domain-containing protein</fullName>
    </recommendedName>
</protein>
<dbReference type="Gene3D" id="3.30.160.60">
    <property type="entry name" value="Classic Zinc Finger"/>
    <property type="match status" value="1"/>
</dbReference>
<evidence type="ECO:0000313" key="10">
    <source>
        <dbReference type="Proteomes" id="UP001473302"/>
    </source>
</evidence>
<feature type="compositionally biased region" description="Polar residues" evidence="7">
    <location>
        <begin position="147"/>
        <end position="161"/>
    </location>
</feature>
<dbReference type="Proteomes" id="UP001473302">
    <property type="component" value="Unassembled WGS sequence"/>
</dbReference>
<evidence type="ECO:0000256" key="3">
    <source>
        <dbReference type="ARBA" id="ARBA00022771"/>
    </source>
</evidence>
<organism evidence="9 10">
    <name type="scientific">Mucor flavus</name>
    <dbReference type="NCBI Taxonomy" id="439312"/>
    <lineage>
        <taxon>Eukaryota</taxon>
        <taxon>Fungi</taxon>
        <taxon>Fungi incertae sedis</taxon>
        <taxon>Mucoromycota</taxon>
        <taxon>Mucoromycotina</taxon>
        <taxon>Mucoromycetes</taxon>
        <taxon>Mucorales</taxon>
        <taxon>Mucorineae</taxon>
        <taxon>Mucoraceae</taxon>
        <taxon>Mucor</taxon>
    </lineage>
</organism>
<feature type="region of interest" description="Disordered" evidence="7">
    <location>
        <begin position="617"/>
        <end position="654"/>
    </location>
</feature>
<evidence type="ECO:0000313" key="9">
    <source>
        <dbReference type="EMBL" id="GAA5810643.1"/>
    </source>
</evidence>
<dbReference type="InterPro" id="IPR040023">
    <property type="entry name" value="WBP4"/>
</dbReference>
<dbReference type="PROSITE" id="PS50171">
    <property type="entry name" value="ZF_MATRIN"/>
    <property type="match status" value="1"/>
</dbReference>
<feature type="region of interest" description="Disordered" evidence="7">
    <location>
        <begin position="241"/>
        <end position="370"/>
    </location>
</feature>
<dbReference type="PANTHER" id="PTHR13173:SF10">
    <property type="entry name" value="WW DOMAIN-BINDING PROTEIN 4"/>
    <property type="match status" value="1"/>
</dbReference>
<keyword evidence="2" id="KW-0479">Metal-binding</keyword>